<dbReference type="Gene3D" id="3.10.20.90">
    <property type="entry name" value="Phosphatidylinositol 3-kinase Catalytic Subunit, Chain A, domain 1"/>
    <property type="match status" value="1"/>
</dbReference>
<dbReference type="CDD" id="cd01767">
    <property type="entry name" value="UBX"/>
    <property type="match status" value="1"/>
</dbReference>
<dbReference type="RefSeq" id="XP_022579199.1">
    <property type="nucleotide sequence ID" value="XM_022725992.1"/>
</dbReference>
<name>A0A1L9SC21_9EURO</name>
<dbReference type="OrthoDB" id="440781at2759"/>
<dbReference type="InterPro" id="IPR021569">
    <property type="entry name" value="TUG-UBL1"/>
</dbReference>
<organism evidence="3 4">
    <name type="scientific">Penicilliopsis zonata CBS 506.65</name>
    <dbReference type="NCBI Taxonomy" id="1073090"/>
    <lineage>
        <taxon>Eukaryota</taxon>
        <taxon>Fungi</taxon>
        <taxon>Dikarya</taxon>
        <taxon>Ascomycota</taxon>
        <taxon>Pezizomycotina</taxon>
        <taxon>Eurotiomycetes</taxon>
        <taxon>Eurotiomycetidae</taxon>
        <taxon>Eurotiales</taxon>
        <taxon>Aspergillaceae</taxon>
        <taxon>Penicilliopsis</taxon>
    </lineage>
</organism>
<evidence type="ECO:0000313" key="3">
    <source>
        <dbReference type="EMBL" id="OJJ44689.1"/>
    </source>
</evidence>
<feature type="compositionally biased region" description="Polar residues" evidence="1">
    <location>
        <begin position="262"/>
        <end position="283"/>
    </location>
</feature>
<evidence type="ECO:0000313" key="4">
    <source>
        <dbReference type="Proteomes" id="UP000184188"/>
    </source>
</evidence>
<dbReference type="GO" id="GO:0005737">
    <property type="term" value="C:cytoplasm"/>
    <property type="evidence" value="ECO:0007669"/>
    <property type="project" value="TreeGrafter"/>
</dbReference>
<dbReference type="CDD" id="cd17075">
    <property type="entry name" value="UBX1_UBXN9"/>
    <property type="match status" value="1"/>
</dbReference>
<dbReference type="GO" id="GO:0005634">
    <property type="term" value="C:nucleus"/>
    <property type="evidence" value="ECO:0007669"/>
    <property type="project" value="TreeGrafter"/>
</dbReference>
<reference evidence="4" key="1">
    <citation type="journal article" date="2017" name="Genome Biol.">
        <title>Comparative genomics reveals high biological diversity and specific adaptations in the industrially and medically important fungal genus Aspergillus.</title>
        <authorList>
            <person name="de Vries R.P."/>
            <person name="Riley R."/>
            <person name="Wiebenga A."/>
            <person name="Aguilar-Osorio G."/>
            <person name="Amillis S."/>
            <person name="Uchima C.A."/>
            <person name="Anderluh G."/>
            <person name="Asadollahi M."/>
            <person name="Askin M."/>
            <person name="Barry K."/>
            <person name="Battaglia E."/>
            <person name="Bayram O."/>
            <person name="Benocci T."/>
            <person name="Braus-Stromeyer S.A."/>
            <person name="Caldana C."/>
            <person name="Canovas D."/>
            <person name="Cerqueira G.C."/>
            <person name="Chen F."/>
            <person name="Chen W."/>
            <person name="Choi C."/>
            <person name="Clum A."/>
            <person name="Dos Santos R.A."/>
            <person name="Damasio A.R."/>
            <person name="Diallinas G."/>
            <person name="Emri T."/>
            <person name="Fekete E."/>
            <person name="Flipphi M."/>
            <person name="Freyberg S."/>
            <person name="Gallo A."/>
            <person name="Gournas C."/>
            <person name="Habgood R."/>
            <person name="Hainaut M."/>
            <person name="Harispe M.L."/>
            <person name="Henrissat B."/>
            <person name="Hilden K.S."/>
            <person name="Hope R."/>
            <person name="Hossain A."/>
            <person name="Karabika E."/>
            <person name="Karaffa L."/>
            <person name="Karanyi Z."/>
            <person name="Krasevec N."/>
            <person name="Kuo A."/>
            <person name="Kusch H."/>
            <person name="LaButti K."/>
            <person name="Lagendijk E.L."/>
            <person name="Lapidus A."/>
            <person name="Levasseur A."/>
            <person name="Lindquist E."/>
            <person name="Lipzen A."/>
            <person name="Logrieco A.F."/>
            <person name="MacCabe A."/>
            <person name="Maekelae M.R."/>
            <person name="Malavazi I."/>
            <person name="Melin P."/>
            <person name="Meyer V."/>
            <person name="Mielnichuk N."/>
            <person name="Miskei M."/>
            <person name="Molnar A.P."/>
            <person name="Mule G."/>
            <person name="Ngan C.Y."/>
            <person name="Orejas M."/>
            <person name="Orosz E."/>
            <person name="Ouedraogo J.P."/>
            <person name="Overkamp K.M."/>
            <person name="Park H.-S."/>
            <person name="Perrone G."/>
            <person name="Piumi F."/>
            <person name="Punt P.J."/>
            <person name="Ram A.F."/>
            <person name="Ramon A."/>
            <person name="Rauscher S."/>
            <person name="Record E."/>
            <person name="Riano-Pachon D.M."/>
            <person name="Robert V."/>
            <person name="Roehrig J."/>
            <person name="Ruller R."/>
            <person name="Salamov A."/>
            <person name="Salih N.S."/>
            <person name="Samson R.A."/>
            <person name="Sandor E."/>
            <person name="Sanguinetti M."/>
            <person name="Schuetze T."/>
            <person name="Sepcic K."/>
            <person name="Shelest E."/>
            <person name="Sherlock G."/>
            <person name="Sophianopoulou V."/>
            <person name="Squina F.M."/>
            <person name="Sun H."/>
            <person name="Susca A."/>
            <person name="Todd R.B."/>
            <person name="Tsang A."/>
            <person name="Unkles S.E."/>
            <person name="van de Wiele N."/>
            <person name="van Rossen-Uffink D."/>
            <person name="Oliveira J.V."/>
            <person name="Vesth T.C."/>
            <person name="Visser J."/>
            <person name="Yu J.-H."/>
            <person name="Zhou M."/>
            <person name="Andersen M.R."/>
            <person name="Archer D.B."/>
            <person name="Baker S.E."/>
            <person name="Benoit I."/>
            <person name="Brakhage A.A."/>
            <person name="Braus G.H."/>
            <person name="Fischer R."/>
            <person name="Frisvad J.C."/>
            <person name="Goldman G.H."/>
            <person name="Houbraken J."/>
            <person name="Oakley B."/>
            <person name="Pocsi I."/>
            <person name="Scazzocchio C."/>
            <person name="Seiboth B."/>
            <person name="vanKuyk P.A."/>
            <person name="Wortman J."/>
            <person name="Dyer P.S."/>
            <person name="Grigoriev I.V."/>
        </authorList>
    </citation>
    <scope>NUCLEOTIDE SEQUENCE [LARGE SCALE GENOMIC DNA]</scope>
    <source>
        <strain evidence="4">CBS 506.65</strain>
    </source>
</reference>
<dbReference type="Proteomes" id="UP000184188">
    <property type="component" value="Unassembled WGS sequence"/>
</dbReference>
<dbReference type="PANTHER" id="PTHR46467:SF1">
    <property type="entry name" value="TETHER CONTAINING UBX DOMAIN FOR GLUT4"/>
    <property type="match status" value="1"/>
</dbReference>
<dbReference type="STRING" id="1073090.A0A1L9SC21"/>
<proteinExistence type="predicted"/>
<dbReference type="Pfam" id="PF11470">
    <property type="entry name" value="TUG-UBL1"/>
    <property type="match status" value="1"/>
</dbReference>
<dbReference type="EMBL" id="KV878347">
    <property type="protein sequence ID" value="OJJ44689.1"/>
    <property type="molecule type" value="Genomic_DNA"/>
</dbReference>
<keyword evidence="4" id="KW-1185">Reference proteome</keyword>
<feature type="region of interest" description="Disordered" evidence="1">
    <location>
        <begin position="469"/>
        <end position="520"/>
    </location>
</feature>
<feature type="compositionally biased region" description="Polar residues" evidence="1">
    <location>
        <begin position="291"/>
        <end position="305"/>
    </location>
</feature>
<accession>A0A1L9SC21</accession>
<evidence type="ECO:0000256" key="1">
    <source>
        <dbReference type="SAM" id="MobiDB-lite"/>
    </source>
</evidence>
<evidence type="ECO:0000259" key="2">
    <source>
        <dbReference type="PROSITE" id="PS50033"/>
    </source>
</evidence>
<dbReference type="GeneID" id="34612456"/>
<feature type="region of interest" description="Disordered" evidence="1">
    <location>
        <begin position="235"/>
        <end position="305"/>
    </location>
</feature>
<dbReference type="PANTHER" id="PTHR46467">
    <property type="entry name" value="TETHER CONTAINING UBX DOMAIN FOR GLUT4"/>
    <property type="match status" value="1"/>
</dbReference>
<dbReference type="InterPro" id="IPR029071">
    <property type="entry name" value="Ubiquitin-like_domsf"/>
</dbReference>
<dbReference type="CDD" id="cd16105">
    <property type="entry name" value="Ubl_ASPSCR1_like"/>
    <property type="match status" value="1"/>
</dbReference>
<dbReference type="VEuPathDB" id="FungiDB:ASPZODRAFT_153586"/>
<dbReference type="GO" id="GO:0012506">
    <property type="term" value="C:vesicle membrane"/>
    <property type="evidence" value="ECO:0007669"/>
    <property type="project" value="TreeGrafter"/>
</dbReference>
<protein>
    <recommendedName>
        <fullName evidence="2">UBX domain-containing protein</fullName>
    </recommendedName>
</protein>
<sequence>MSSHVVVIDTTARRATVKTTPAKYLADILQESCTKLGLDAGQYGLKHKSKQLDLSLSIRLSGLSSGAKLELVQLSRSPAVVTIALQLPESEAHGVPNGRLLDKFPSNTTLWIVLRKFEAGVAGNASIRNLTARGVPSTGTGETGSGRLYYEIPVLQVVGRELSTFTDLQKSLAQLGFNSGNVLMRLSFRKTDEPLEEAMVKIEEYFKSFSDVMSNSTPTTGPPPEEVTVATTAHQNTANSELPQQPPSSVVESTPHPPSRPTQPIDTTSTATRSPSAVPNISSRPVMVFSPPTSGTPQSAQTTYNDTDYVPSMDQAQAHQRRLNQASRPTRLPTDAEIASKAAAEHEKLAAVKDVDVKVRFPDQSQVIVKFGQHDTAKTLYDFVRSCLVEPLASEKFIITSLPTGLKPGHTGAKIQTAIPDTSEALLIQDLGMVGRVLVNFTWDTSVPPAVRESRENLLRLELRSQAQKLKVDPVPDPRDEPESGSGRSLGASGGDQQDKEKPGLRKGGVPKWLKLPGKK</sequence>
<dbReference type="PROSITE" id="PS50033">
    <property type="entry name" value="UBX"/>
    <property type="match status" value="1"/>
</dbReference>
<gene>
    <name evidence="3" type="ORF">ASPZODRAFT_153586</name>
</gene>
<dbReference type="InterPro" id="IPR001012">
    <property type="entry name" value="UBX_dom"/>
</dbReference>
<feature type="domain" description="UBX" evidence="2">
    <location>
        <begin position="350"/>
        <end position="441"/>
    </location>
</feature>
<dbReference type="AlphaFoldDB" id="A0A1L9SC21"/>
<feature type="compositionally biased region" description="Basic and acidic residues" evidence="1">
    <location>
        <begin position="470"/>
        <end position="482"/>
    </location>
</feature>
<feature type="compositionally biased region" description="Polar residues" evidence="1">
    <location>
        <begin position="235"/>
        <end position="252"/>
    </location>
</feature>
<dbReference type="SUPFAM" id="SSF54236">
    <property type="entry name" value="Ubiquitin-like"/>
    <property type="match status" value="2"/>
</dbReference>
<dbReference type="GO" id="GO:0006886">
    <property type="term" value="P:intracellular protein transport"/>
    <property type="evidence" value="ECO:0007669"/>
    <property type="project" value="TreeGrafter"/>
</dbReference>
<dbReference type="InterPro" id="IPR059238">
    <property type="entry name" value="UBX1_UBXN9"/>
</dbReference>